<comment type="similarity">
    <text evidence="2">Belongs to the CFAP97 family.</text>
</comment>
<dbReference type="SMART" id="SM00335">
    <property type="entry name" value="ANX"/>
    <property type="match status" value="3"/>
</dbReference>
<feature type="compositionally biased region" description="Basic and acidic residues" evidence="5">
    <location>
        <begin position="623"/>
        <end position="652"/>
    </location>
</feature>
<evidence type="ECO:0000313" key="7">
    <source>
        <dbReference type="Proteomes" id="UP000230750"/>
    </source>
</evidence>
<evidence type="ECO:0000256" key="2">
    <source>
        <dbReference type="ARBA" id="ARBA00008315"/>
    </source>
</evidence>
<proteinExistence type="inferred from homology"/>
<dbReference type="InterPro" id="IPR001464">
    <property type="entry name" value="Annexin"/>
</dbReference>
<sequence>MPGFPTANNILQKRWNQRAYELHVKKKKAMRSGLDTKKPKSFLHLKVNLKKMQSEEERQASIDYENRILLAKLTNVLRSTGQLDNWNYDYELHSKSLNELKLNDEKEKIQEENQKLLKRLQNRSSHYDTDEWEDEYLMHNYFLELKDSATKNFQLDVRGMNQQEALFYYSEDRHKRKTRAHYDKVSTIGETSSNLAPSQAAVSEKSLNDEDRMPNMDELKISKRPVKTRRRRLPRLPVLGTERKKELEKKKKEAAAKAAHYDEKDEAVKLFKATKGMGKPEVVVTNTLAKRKFSQRQQTKVKFEEQFGLNLEEELSSQLDDDFQTLTSALLTSRQDYDAMSIHSALKGQGPFTETLVEVLCTRNNGALGAIRSAYATKYSKELEEDIKAEVKGQLRHLLLAIVKGTRSESTNIDKEAADKDTEQLIATQEEDRWNADSGKMAELLQTASWSHIVTVLHNYEQITGKSSLEEIERLLVADYRDAMVSLVKCLSDCPQFLAEQIQINLQASGDEETVMRIIIMRSEVDMVLIRKAFKRLFGETLMDGIDKRLRMTCKKALVQMVVVHGNPDKPPAELPKENQQDLNQKTKGQLPPYPKPLKRPPPDMDVAMPADNPLAKAVVKSPRVERKADVKKMEKENKSLAADVNEKQDQT</sequence>
<dbReference type="STRING" id="307972.A0A2G8KLM4"/>
<dbReference type="GO" id="GO:0005509">
    <property type="term" value="F:calcium ion binding"/>
    <property type="evidence" value="ECO:0007669"/>
    <property type="project" value="InterPro"/>
</dbReference>
<dbReference type="InterPro" id="IPR018502">
    <property type="entry name" value="Annexin_repeat"/>
</dbReference>
<evidence type="ECO:0000256" key="3">
    <source>
        <dbReference type="ARBA" id="ARBA00022737"/>
    </source>
</evidence>
<comment type="similarity">
    <text evidence="1">Belongs to the annexin family.</text>
</comment>
<dbReference type="InterPro" id="IPR037104">
    <property type="entry name" value="Annexin_sf"/>
</dbReference>
<dbReference type="GO" id="GO:0005544">
    <property type="term" value="F:calcium-dependent phospholipid binding"/>
    <property type="evidence" value="ECO:0007669"/>
    <property type="project" value="InterPro"/>
</dbReference>
<evidence type="ECO:0000313" key="6">
    <source>
        <dbReference type="EMBL" id="PIK48911.1"/>
    </source>
</evidence>
<dbReference type="Pfam" id="PF13879">
    <property type="entry name" value="Hmw_CFAP97"/>
    <property type="match status" value="1"/>
</dbReference>
<dbReference type="GO" id="GO:0005737">
    <property type="term" value="C:cytoplasm"/>
    <property type="evidence" value="ECO:0007669"/>
    <property type="project" value="TreeGrafter"/>
</dbReference>
<gene>
    <name evidence="6" type="ORF">BSL78_14213</name>
</gene>
<accession>A0A2G8KLM4</accession>
<comment type="caution">
    <text evidence="6">The sequence shown here is derived from an EMBL/GenBank/DDBJ whole genome shotgun (WGS) entry which is preliminary data.</text>
</comment>
<organism evidence="6 7">
    <name type="scientific">Stichopus japonicus</name>
    <name type="common">Sea cucumber</name>
    <dbReference type="NCBI Taxonomy" id="307972"/>
    <lineage>
        <taxon>Eukaryota</taxon>
        <taxon>Metazoa</taxon>
        <taxon>Echinodermata</taxon>
        <taxon>Eleutherozoa</taxon>
        <taxon>Echinozoa</taxon>
        <taxon>Holothuroidea</taxon>
        <taxon>Aspidochirotacea</taxon>
        <taxon>Aspidochirotida</taxon>
        <taxon>Stichopodidae</taxon>
        <taxon>Apostichopus</taxon>
    </lineage>
</organism>
<dbReference type="GO" id="GO:0001786">
    <property type="term" value="F:phosphatidylserine binding"/>
    <property type="evidence" value="ECO:0007669"/>
    <property type="project" value="TreeGrafter"/>
</dbReference>
<keyword evidence="7" id="KW-1185">Reference proteome</keyword>
<name>A0A2G8KLM4_STIJA</name>
<dbReference type="AlphaFoldDB" id="A0A2G8KLM4"/>
<feature type="region of interest" description="Disordered" evidence="5">
    <location>
        <begin position="567"/>
        <end position="652"/>
    </location>
</feature>
<dbReference type="PRINTS" id="PR00196">
    <property type="entry name" value="ANNEXIN"/>
</dbReference>
<dbReference type="GO" id="GO:0005886">
    <property type="term" value="C:plasma membrane"/>
    <property type="evidence" value="ECO:0007669"/>
    <property type="project" value="TreeGrafter"/>
</dbReference>
<dbReference type="Gene3D" id="1.10.220.10">
    <property type="entry name" value="Annexin"/>
    <property type="match status" value="4"/>
</dbReference>
<dbReference type="Pfam" id="PF00191">
    <property type="entry name" value="Annexin"/>
    <property type="match status" value="3"/>
</dbReference>
<evidence type="ECO:0000256" key="1">
    <source>
        <dbReference type="ARBA" id="ARBA00007831"/>
    </source>
</evidence>
<feature type="compositionally biased region" description="Basic and acidic residues" evidence="5">
    <location>
        <begin position="567"/>
        <end position="580"/>
    </location>
</feature>
<keyword evidence="4" id="KW-0041">Annexin</keyword>
<keyword evidence="3" id="KW-0677">Repeat</keyword>
<dbReference type="SUPFAM" id="SSF47874">
    <property type="entry name" value="Annexin"/>
    <property type="match status" value="1"/>
</dbReference>
<dbReference type="PROSITE" id="PS51897">
    <property type="entry name" value="ANNEXIN_2"/>
    <property type="match status" value="2"/>
</dbReference>
<evidence type="ECO:0000256" key="4">
    <source>
        <dbReference type="ARBA" id="ARBA00023216"/>
    </source>
</evidence>
<dbReference type="PANTHER" id="PTHR10502:SF175">
    <property type="entry name" value="ANNEXIN A13"/>
    <property type="match status" value="1"/>
</dbReference>
<dbReference type="EMBL" id="MRZV01000493">
    <property type="protein sequence ID" value="PIK48911.1"/>
    <property type="molecule type" value="Genomic_DNA"/>
</dbReference>
<dbReference type="OrthoDB" id="2163395at2759"/>
<dbReference type="Proteomes" id="UP000230750">
    <property type="component" value="Unassembled WGS sequence"/>
</dbReference>
<dbReference type="GO" id="GO:0012506">
    <property type="term" value="C:vesicle membrane"/>
    <property type="evidence" value="ECO:0007669"/>
    <property type="project" value="TreeGrafter"/>
</dbReference>
<dbReference type="InterPro" id="IPR029488">
    <property type="entry name" value="Hmw/CFAP97"/>
</dbReference>
<dbReference type="PANTHER" id="PTHR10502">
    <property type="entry name" value="ANNEXIN"/>
    <property type="match status" value="1"/>
</dbReference>
<reference evidence="6 7" key="1">
    <citation type="journal article" date="2017" name="PLoS Biol.">
        <title>The sea cucumber genome provides insights into morphological evolution and visceral regeneration.</title>
        <authorList>
            <person name="Zhang X."/>
            <person name="Sun L."/>
            <person name="Yuan J."/>
            <person name="Sun Y."/>
            <person name="Gao Y."/>
            <person name="Zhang L."/>
            <person name="Li S."/>
            <person name="Dai H."/>
            <person name="Hamel J.F."/>
            <person name="Liu C."/>
            <person name="Yu Y."/>
            <person name="Liu S."/>
            <person name="Lin W."/>
            <person name="Guo K."/>
            <person name="Jin S."/>
            <person name="Xu P."/>
            <person name="Storey K.B."/>
            <person name="Huan P."/>
            <person name="Zhang T."/>
            <person name="Zhou Y."/>
            <person name="Zhang J."/>
            <person name="Lin C."/>
            <person name="Li X."/>
            <person name="Xing L."/>
            <person name="Huo D."/>
            <person name="Sun M."/>
            <person name="Wang L."/>
            <person name="Mercier A."/>
            <person name="Li F."/>
            <person name="Yang H."/>
            <person name="Xiang J."/>
        </authorList>
    </citation>
    <scope>NUCLEOTIDE SEQUENCE [LARGE SCALE GENOMIC DNA]</scope>
    <source>
        <strain evidence="6">Shaxun</strain>
        <tissue evidence="6">Muscle</tissue>
    </source>
</reference>
<evidence type="ECO:0000256" key="5">
    <source>
        <dbReference type="SAM" id="MobiDB-lite"/>
    </source>
</evidence>
<feature type="compositionally biased region" description="Low complexity" evidence="5">
    <location>
        <begin position="605"/>
        <end position="614"/>
    </location>
</feature>
<dbReference type="GO" id="GO:0005634">
    <property type="term" value="C:nucleus"/>
    <property type="evidence" value="ECO:0007669"/>
    <property type="project" value="TreeGrafter"/>
</dbReference>
<protein>
    <submittedName>
        <fullName evidence="6">Putative myosin-9-like</fullName>
    </submittedName>
</protein>